<evidence type="ECO:0000256" key="1">
    <source>
        <dbReference type="SAM" id="MobiDB-lite"/>
    </source>
</evidence>
<proteinExistence type="predicted"/>
<sequence>MTATQTFPTAYATARAVAAGNWSRRSYLAPSDRFILAVDTIWAVGYTTGYRAGHHCVTRHVHTSARAAAPQTPAGDPRRCAAALVDAAAEVAERCTPLIAPTPAAILAAAEATTDPHPNPALSSCSSVVWTQALRAGALAGIATAATDILIDFRIGVGLRALGRVRVADLTAAEWAAAVLIDANRTAASTPWIAGATNPLKSSRRADPTRASKTTSMKGAL</sequence>
<name>A0A239PFA5_9ACTN</name>
<accession>A0A239PFA5</accession>
<feature type="compositionally biased region" description="Polar residues" evidence="1">
    <location>
        <begin position="211"/>
        <end position="221"/>
    </location>
</feature>
<reference evidence="2 3" key="1">
    <citation type="submission" date="2017-06" db="EMBL/GenBank/DDBJ databases">
        <authorList>
            <person name="Kim H.J."/>
            <person name="Triplett B.A."/>
        </authorList>
    </citation>
    <scope>NUCLEOTIDE SEQUENCE [LARGE SCALE GENOMIC DNA]</scope>
    <source>
        <strain evidence="2 3">CGMCC 4.5593</strain>
    </source>
</reference>
<dbReference type="AlphaFoldDB" id="A0A239PFA5"/>
<dbReference type="EMBL" id="FZPH01000025">
    <property type="protein sequence ID" value="SNT65701.1"/>
    <property type="molecule type" value="Genomic_DNA"/>
</dbReference>
<organism evidence="2 3">
    <name type="scientific">Asanoa hainanensis</name>
    <dbReference type="NCBI Taxonomy" id="560556"/>
    <lineage>
        <taxon>Bacteria</taxon>
        <taxon>Bacillati</taxon>
        <taxon>Actinomycetota</taxon>
        <taxon>Actinomycetes</taxon>
        <taxon>Micromonosporales</taxon>
        <taxon>Micromonosporaceae</taxon>
        <taxon>Asanoa</taxon>
    </lineage>
</organism>
<gene>
    <name evidence="2" type="ORF">SAMN05421812_12544</name>
</gene>
<dbReference type="Proteomes" id="UP000198362">
    <property type="component" value="Unassembled WGS sequence"/>
</dbReference>
<protein>
    <submittedName>
        <fullName evidence="2">Uncharacterized protein</fullName>
    </submittedName>
</protein>
<feature type="region of interest" description="Disordered" evidence="1">
    <location>
        <begin position="195"/>
        <end position="221"/>
    </location>
</feature>
<keyword evidence="3" id="KW-1185">Reference proteome</keyword>
<evidence type="ECO:0000313" key="3">
    <source>
        <dbReference type="Proteomes" id="UP000198362"/>
    </source>
</evidence>
<evidence type="ECO:0000313" key="2">
    <source>
        <dbReference type="EMBL" id="SNT65701.1"/>
    </source>
</evidence>